<dbReference type="EMBL" id="CP118246">
    <property type="protein sequence ID" value="WDR01493.1"/>
    <property type="molecule type" value="Genomic_DNA"/>
</dbReference>
<sequence>MAAGQGLVDELDDFDLDFTPVAVDLGKDQTEIQAVRGANADQFEDAPLTDQAGHWEIGFVPHPALYARANDPLLLFREPGVSWAHDGVRQPAGSANVGRLRAVRGFLFLADFPCCTRGQ</sequence>
<dbReference type="RefSeq" id="WP_282217904.1">
    <property type="nucleotide sequence ID" value="NZ_CP118246.1"/>
</dbReference>
<proteinExistence type="predicted"/>
<accession>A0ABY7YJL1</accession>
<organism evidence="1 2">
    <name type="scientific">Devosia algicola</name>
    <dbReference type="NCBI Taxonomy" id="3026418"/>
    <lineage>
        <taxon>Bacteria</taxon>
        <taxon>Pseudomonadati</taxon>
        <taxon>Pseudomonadota</taxon>
        <taxon>Alphaproteobacteria</taxon>
        <taxon>Hyphomicrobiales</taxon>
        <taxon>Devosiaceae</taxon>
        <taxon>Devosia</taxon>
    </lineage>
</organism>
<reference evidence="1 2" key="1">
    <citation type="submission" date="2023-02" db="EMBL/GenBank/DDBJ databases">
        <title>Devosia algicola sp. nov., isolated from the phycosphere of marine algae.</title>
        <authorList>
            <person name="Kim J.M."/>
            <person name="Lee J.K."/>
            <person name="Choi B.J."/>
            <person name="Bayburt H."/>
            <person name="Jeon C.O."/>
        </authorList>
    </citation>
    <scope>NUCLEOTIDE SEQUENCE [LARGE SCALE GENOMIC DNA]</scope>
    <source>
        <strain evidence="1 2">G20-9</strain>
    </source>
</reference>
<dbReference type="Proteomes" id="UP001220530">
    <property type="component" value="Chromosome"/>
</dbReference>
<evidence type="ECO:0000313" key="2">
    <source>
        <dbReference type="Proteomes" id="UP001220530"/>
    </source>
</evidence>
<name>A0ABY7YJL1_9HYPH</name>
<protein>
    <submittedName>
        <fullName evidence="1">Uncharacterized protein</fullName>
    </submittedName>
</protein>
<gene>
    <name evidence="1" type="ORF">PSQ19_11855</name>
</gene>
<evidence type="ECO:0000313" key="1">
    <source>
        <dbReference type="EMBL" id="WDR01493.1"/>
    </source>
</evidence>
<keyword evidence="2" id="KW-1185">Reference proteome</keyword>